<evidence type="ECO:0000313" key="2">
    <source>
        <dbReference type="EMBL" id="RYN87202.1"/>
    </source>
</evidence>
<feature type="region of interest" description="Disordered" evidence="1">
    <location>
        <begin position="120"/>
        <end position="141"/>
    </location>
</feature>
<feature type="region of interest" description="Disordered" evidence="1">
    <location>
        <begin position="487"/>
        <end position="561"/>
    </location>
</feature>
<gene>
    <name evidence="2" type="ORF">AA0119_g12583</name>
</gene>
<keyword evidence="3" id="KW-1185">Reference proteome</keyword>
<feature type="region of interest" description="Disordered" evidence="1">
    <location>
        <begin position="440"/>
        <end position="460"/>
    </location>
</feature>
<dbReference type="Proteomes" id="UP000293195">
    <property type="component" value="Unassembled WGS sequence"/>
</dbReference>
<protein>
    <submittedName>
        <fullName evidence="2">Uncharacterized protein</fullName>
    </submittedName>
</protein>
<dbReference type="EMBL" id="PDXF01000126">
    <property type="protein sequence ID" value="RYN87202.1"/>
    <property type="molecule type" value="Genomic_DNA"/>
</dbReference>
<sequence>MAVPGTPGQTLRPPEVVHTRPEGPNTPSLANLRTTKRHRQAEVAPIPLTLGGGANKRQLVTGAVTEKITAAQEAAKTRHSIITAIANAIDQCLESYTSTAERLVAQELQQRVVHALTSSIHHPSTTTPQPASGAGSQPTRTYADVAKPPNSHSLQERGATITNTAVTHRNGVTLKKPPNKPVPDGRILFQLSTAQRAKQPSPFVMRKALCARINNLTLQDIPRLTTTKTGWALTPANDTIKRRLLQPDSVEIMLETLGAVGYQLPEKWINYAVQRVEAALIGLRIGGDAAVPISEENVAEEVYSQTGVKPRTCKQSRHGPDRFGTITWIISFAERVRPFRIFGTSEWAKEIKKNPPVAIHNPGCQGYCNTSRCTRAARCDNCSQLVTGHSGAIGTGCAQRARCANCHGPHPATDKNCPAKPYYYQGKLIRLTSKQLQSVRRAGNRAYQRTGQTQDTEGDTATEPIVIAEEQSSQDSQPVLQQPLLRATQSGQAKRTQQEETPTGTDSATATVTATDTDAATATTTASQKPQSRRPRRVAAPRESLSLAALSTRSLRTEHTVSTPPEAMIQADLSSTIEDTEMNEDALQW</sequence>
<evidence type="ECO:0000313" key="3">
    <source>
        <dbReference type="Proteomes" id="UP000293195"/>
    </source>
</evidence>
<proteinExistence type="predicted"/>
<feature type="compositionally biased region" description="Low complexity" evidence="1">
    <location>
        <begin position="501"/>
        <end position="526"/>
    </location>
</feature>
<organism evidence="2 3">
    <name type="scientific">Alternaria tenuissima</name>
    <dbReference type="NCBI Taxonomy" id="119927"/>
    <lineage>
        <taxon>Eukaryota</taxon>
        <taxon>Fungi</taxon>
        <taxon>Dikarya</taxon>
        <taxon>Ascomycota</taxon>
        <taxon>Pezizomycotina</taxon>
        <taxon>Dothideomycetes</taxon>
        <taxon>Pleosporomycetidae</taxon>
        <taxon>Pleosporales</taxon>
        <taxon>Pleosporineae</taxon>
        <taxon>Pleosporaceae</taxon>
        <taxon>Alternaria</taxon>
        <taxon>Alternaria sect. Alternaria</taxon>
        <taxon>Alternaria alternata complex</taxon>
    </lineage>
</organism>
<comment type="caution">
    <text evidence="2">The sequence shown here is derived from an EMBL/GenBank/DDBJ whole genome shotgun (WGS) entry which is preliminary data.</text>
</comment>
<feature type="compositionally biased region" description="Low complexity" evidence="1">
    <location>
        <begin position="544"/>
        <end position="554"/>
    </location>
</feature>
<accession>A0ABY0FTA8</accession>
<reference evidence="3" key="1">
    <citation type="journal article" date="2019" name="bioRxiv">
        <title>Genomics, evolutionary history and diagnostics of the Alternaria alternata species group including apple and Asian pear pathotypes.</title>
        <authorList>
            <person name="Armitage A.D."/>
            <person name="Cockerton H.M."/>
            <person name="Sreenivasaprasad S."/>
            <person name="Woodhall J.W."/>
            <person name="Lane C.R."/>
            <person name="Harrison R.J."/>
            <person name="Clarkson J.P."/>
        </authorList>
    </citation>
    <scope>NUCLEOTIDE SEQUENCE [LARGE SCALE GENOMIC DNA]</scope>
    <source>
        <strain evidence="3">FERA 635</strain>
    </source>
</reference>
<evidence type="ECO:0000256" key="1">
    <source>
        <dbReference type="SAM" id="MobiDB-lite"/>
    </source>
</evidence>
<name>A0ABY0FTA8_9PLEO</name>
<feature type="region of interest" description="Disordered" evidence="1">
    <location>
        <begin position="1"/>
        <end position="27"/>
    </location>
</feature>